<proteinExistence type="predicted"/>
<organism evidence="1 2">
    <name type="scientific">Noviherbaspirillum album</name>
    <dbReference type="NCBI Taxonomy" id="3080276"/>
    <lineage>
        <taxon>Bacteria</taxon>
        <taxon>Pseudomonadati</taxon>
        <taxon>Pseudomonadota</taxon>
        <taxon>Betaproteobacteria</taxon>
        <taxon>Burkholderiales</taxon>
        <taxon>Oxalobacteraceae</taxon>
        <taxon>Noviherbaspirillum</taxon>
    </lineage>
</organism>
<sequence length="43" mass="4639">MKPRLIEFAKKLRGRHITIDAVALGPDAAWINGQVLRANGGLA</sequence>
<gene>
    <name evidence="1" type="ORF">RY831_20745</name>
</gene>
<reference evidence="1 2" key="1">
    <citation type="submission" date="2023-10" db="EMBL/GenBank/DDBJ databases">
        <title>Noviherbaspirillum sp. CPCC 100848 genome assembly.</title>
        <authorList>
            <person name="Li X.Y."/>
            <person name="Fang X.M."/>
        </authorList>
    </citation>
    <scope>NUCLEOTIDE SEQUENCE [LARGE SCALE GENOMIC DNA]</scope>
    <source>
        <strain evidence="1 2">CPCC 100848</strain>
    </source>
</reference>
<evidence type="ECO:0000313" key="1">
    <source>
        <dbReference type="EMBL" id="MEC4721599.1"/>
    </source>
</evidence>
<protein>
    <submittedName>
        <fullName evidence="1">Uncharacterized protein</fullName>
    </submittedName>
</protein>
<evidence type="ECO:0000313" key="2">
    <source>
        <dbReference type="Proteomes" id="UP001352263"/>
    </source>
</evidence>
<accession>A0ABU6JD84</accession>
<name>A0ABU6JD84_9BURK</name>
<dbReference type="EMBL" id="JAWIIV010000020">
    <property type="protein sequence ID" value="MEC4721599.1"/>
    <property type="molecule type" value="Genomic_DNA"/>
</dbReference>
<comment type="caution">
    <text evidence="1">The sequence shown here is derived from an EMBL/GenBank/DDBJ whole genome shotgun (WGS) entry which is preliminary data.</text>
</comment>
<dbReference type="Proteomes" id="UP001352263">
    <property type="component" value="Unassembled WGS sequence"/>
</dbReference>
<keyword evidence="2" id="KW-1185">Reference proteome</keyword>
<dbReference type="RefSeq" id="WP_326508379.1">
    <property type="nucleotide sequence ID" value="NZ_JAWIIV010000020.1"/>
</dbReference>